<evidence type="ECO:0000256" key="3">
    <source>
        <dbReference type="ARBA" id="ARBA00025726"/>
    </source>
</evidence>
<comment type="similarity">
    <text evidence="3">Belongs to the WD repeat PRL1/PRL2 family.</text>
</comment>
<dbReference type="Pfam" id="PF00400">
    <property type="entry name" value="WD40"/>
    <property type="match status" value="6"/>
</dbReference>
<evidence type="ECO:0000256" key="2">
    <source>
        <dbReference type="ARBA" id="ARBA00022737"/>
    </source>
</evidence>
<dbReference type="InterPro" id="IPR045241">
    <property type="entry name" value="Prp46/PLRG1-like"/>
</dbReference>
<proteinExistence type="inferred from homology"/>
<dbReference type="Gene3D" id="2.130.10.10">
    <property type="entry name" value="YVTN repeat-like/Quinoprotein amine dehydrogenase"/>
    <property type="match status" value="1"/>
</dbReference>
<dbReference type="InterPro" id="IPR004000">
    <property type="entry name" value="Actin"/>
</dbReference>
<dbReference type="InterPro" id="IPR020472">
    <property type="entry name" value="WD40_PAC1"/>
</dbReference>
<protein>
    <recommendedName>
        <fullName evidence="10">Guanine nucleotide-binding protein subunit beta-like protein</fullName>
    </recommendedName>
</protein>
<dbReference type="SMART" id="SM00268">
    <property type="entry name" value="ACTIN"/>
    <property type="match status" value="1"/>
</dbReference>
<dbReference type="SUPFAM" id="SSF53067">
    <property type="entry name" value="Actin-like ATPase domain"/>
    <property type="match status" value="2"/>
</dbReference>
<dbReference type="PANTHER" id="PTHR19923:SF0">
    <property type="entry name" value="PLEIOTROPIC REGULATOR 1"/>
    <property type="match status" value="1"/>
</dbReference>
<reference evidence="8 9" key="1">
    <citation type="submission" date="2024-02" db="EMBL/GenBank/DDBJ databases">
        <authorList>
            <person name="Chen Y."/>
            <person name="Shah S."/>
            <person name="Dougan E. K."/>
            <person name="Thang M."/>
            <person name="Chan C."/>
        </authorList>
    </citation>
    <scope>NUCLEOTIDE SEQUENCE [LARGE SCALE GENOMIC DNA]</scope>
</reference>
<dbReference type="SUPFAM" id="SSF50978">
    <property type="entry name" value="WD40 repeat-like"/>
    <property type="match status" value="1"/>
</dbReference>
<dbReference type="InterPro" id="IPR015943">
    <property type="entry name" value="WD40/YVTN_repeat-like_dom_sf"/>
</dbReference>
<dbReference type="PRINTS" id="PR00190">
    <property type="entry name" value="ACTIN"/>
</dbReference>
<keyword evidence="9" id="KW-1185">Reference proteome</keyword>
<dbReference type="PROSITE" id="PS50294">
    <property type="entry name" value="WD_REPEATS_REGION"/>
    <property type="match status" value="3"/>
</dbReference>
<evidence type="ECO:0008006" key="10">
    <source>
        <dbReference type="Google" id="ProtNLM"/>
    </source>
</evidence>
<dbReference type="Proteomes" id="UP001642484">
    <property type="component" value="Unassembled WGS sequence"/>
</dbReference>
<feature type="repeat" description="WD" evidence="5">
    <location>
        <begin position="569"/>
        <end position="610"/>
    </location>
</feature>
<dbReference type="SMART" id="SM00320">
    <property type="entry name" value="WD40"/>
    <property type="match status" value="7"/>
</dbReference>
<dbReference type="PANTHER" id="PTHR19923">
    <property type="entry name" value="WD40 REPEAT PROTEINPRL1/PRL2-RELATED"/>
    <property type="match status" value="1"/>
</dbReference>
<dbReference type="Gene3D" id="3.30.420.40">
    <property type="match status" value="2"/>
</dbReference>
<dbReference type="InterPro" id="IPR036322">
    <property type="entry name" value="WD40_repeat_dom_sf"/>
</dbReference>
<dbReference type="PROSITE" id="PS50082">
    <property type="entry name" value="WD_REPEATS_2"/>
    <property type="match status" value="4"/>
</dbReference>
<comment type="similarity">
    <text evidence="6">Belongs to the actin family.</text>
</comment>
<organism evidence="8 9">
    <name type="scientific">Durusdinium trenchii</name>
    <dbReference type="NCBI Taxonomy" id="1381693"/>
    <lineage>
        <taxon>Eukaryota</taxon>
        <taxon>Sar</taxon>
        <taxon>Alveolata</taxon>
        <taxon>Dinophyceae</taxon>
        <taxon>Suessiales</taxon>
        <taxon>Symbiodiniaceae</taxon>
        <taxon>Durusdinium</taxon>
    </lineage>
</organism>
<gene>
    <name evidence="8" type="ORF">CCMP2556_LOCUS4989</name>
</gene>
<comment type="caution">
    <text evidence="8">The sequence shown here is derived from an EMBL/GenBank/DDBJ whole genome shotgun (WGS) entry which is preliminary data.</text>
</comment>
<dbReference type="EMBL" id="CAXAMN010002113">
    <property type="protein sequence ID" value="CAK8997784.1"/>
    <property type="molecule type" value="Genomic_DNA"/>
</dbReference>
<accession>A0ABP0I5C1</accession>
<feature type="repeat" description="WD" evidence="5">
    <location>
        <begin position="653"/>
        <end position="698"/>
    </location>
</feature>
<feature type="repeat" description="WD" evidence="5">
    <location>
        <begin position="611"/>
        <end position="652"/>
    </location>
</feature>
<keyword evidence="1 5" id="KW-0853">WD repeat</keyword>
<evidence type="ECO:0000256" key="6">
    <source>
        <dbReference type="RuleBase" id="RU000487"/>
    </source>
</evidence>
<dbReference type="InterPro" id="IPR001680">
    <property type="entry name" value="WD40_rpt"/>
</dbReference>
<feature type="repeat" description="WD" evidence="5">
    <location>
        <begin position="699"/>
        <end position="740"/>
    </location>
</feature>
<name>A0ABP0I5C1_9DINO</name>
<keyword evidence="2" id="KW-0677">Repeat</keyword>
<dbReference type="InterPro" id="IPR043129">
    <property type="entry name" value="ATPase_NBD"/>
</dbReference>
<dbReference type="CDD" id="cd00200">
    <property type="entry name" value="WD40"/>
    <property type="match status" value="1"/>
</dbReference>
<evidence type="ECO:0000256" key="4">
    <source>
        <dbReference type="ARBA" id="ARBA00049360"/>
    </source>
</evidence>
<sequence length="924" mass="101991">MASRPPVICDTGTGVIKAGMAGEQEPSVMLPNLLGRPVLRADGMVVGQVEDIMIGDEANAARSMLQLSRPIQNGVVKDWNEMEAVWDYTFKKLGIENPADHKVLQTEAALNPPRNREKMVEIMFERYGFSGVNVSVQAILALNSRGLQSGFVVDSGDGVTHLVPVTEGYLEPALVQRVNLAGRHVTEQLMKLLVGQGHPLNSTTDFETVREVKQKLCYVAYDPEAEKKLARETTLVDRQYVLPDSRTMRVGAERFLAPEILFKPALAGHGDTDGLADLVFNTIRRSDIHVQKDYFKQILLSGGTTMFPGMSSRLEKDLKALYLQNVLQGDSSRASKFRVHVEVQPPKPVNLHPAIVQPLMPLAKDGDIAHAHHADLIVKRRPGVLQMCCQLSGEEGGDVLPVGPARANASDPGRQEHGTRAPREGRVRGEASKRSELTVSCRKSLKRTHDLFVGNEELKRVEERYEHIRNVPDQVTDENAALPFLRSAPADDATREALPSAITQMLTDGETGQKTSGPAVGPVAHGLLVVPLVPKVSDPSTEIQVRPLRERPEIPKPIWHPPWKLMRIMSGHEGWVRTVAVDPTNEWFASSGNDRLIKIWDLASGVLKLSLTGHVSTVRAVAISDRHPYLFSASEDCEVKCWDLEQNMVIRNYHGHLSGVYTLVLHPTLNILATGAEMGGRDGSVRIWDMRTKTGIFVFTGHTNAICSLASQASEPQFLSGSMDRMVRLWDLAAGKCAVTLTNHKKSVRALGIHPLEYTFVSCSSDNNKVWKCPKGAFERNIQGHNAIVNCCAIREGQQGSSQLIAGTDNGYLHFWDWRSGHKFQSLEAIPQPGSMSAENAIFDMALDQSGSRLITAECDKTVKIYREARAKIMLNVFHRYDDIEPLMWNGACGFGFSVFPPGAKSRRVCIMTSSLSELGRIRT</sequence>
<feature type="compositionally biased region" description="Basic and acidic residues" evidence="7">
    <location>
        <begin position="413"/>
        <end position="435"/>
    </location>
</feature>
<dbReference type="Gene3D" id="3.90.640.10">
    <property type="entry name" value="Actin, Chain A, domain 4"/>
    <property type="match status" value="1"/>
</dbReference>
<dbReference type="Pfam" id="PF00022">
    <property type="entry name" value="Actin"/>
    <property type="match status" value="1"/>
</dbReference>
<evidence type="ECO:0000256" key="7">
    <source>
        <dbReference type="SAM" id="MobiDB-lite"/>
    </source>
</evidence>
<evidence type="ECO:0000313" key="8">
    <source>
        <dbReference type="EMBL" id="CAK8997784.1"/>
    </source>
</evidence>
<comment type="catalytic activity">
    <reaction evidence="4">
        <text>ATP + H2O = ADP + phosphate + H(+)</text>
        <dbReference type="Rhea" id="RHEA:13065"/>
        <dbReference type="ChEBI" id="CHEBI:15377"/>
        <dbReference type="ChEBI" id="CHEBI:15378"/>
        <dbReference type="ChEBI" id="CHEBI:30616"/>
        <dbReference type="ChEBI" id="CHEBI:43474"/>
        <dbReference type="ChEBI" id="CHEBI:456216"/>
    </reaction>
</comment>
<evidence type="ECO:0000313" key="9">
    <source>
        <dbReference type="Proteomes" id="UP001642484"/>
    </source>
</evidence>
<evidence type="ECO:0000256" key="1">
    <source>
        <dbReference type="ARBA" id="ARBA00022574"/>
    </source>
</evidence>
<dbReference type="PRINTS" id="PR00320">
    <property type="entry name" value="GPROTEINBRPT"/>
</dbReference>
<evidence type="ECO:0000256" key="5">
    <source>
        <dbReference type="PROSITE-ProRule" id="PRU00221"/>
    </source>
</evidence>
<feature type="region of interest" description="Disordered" evidence="7">
    <location>
        <begin position="399"/>
        <end position="435"/>
    </location>
</feature>